<name>A0A0D1XQL2_ANEMI</name>
<dbReference type="InterPro" id="IPR001753">
    <property type="entry name" value="Enoyl-CoA_hydra/iso"/>
</dbReference>
<dbReference type="PROSITE" id="PS00166">
    <property type="entry name" value="ENOYL_COA_HYDRATASE"/>
    <property type="match status" value="1"/>
</dbReference>
<dbReference type="InterPro" id="IPR014748">
    <property type="entry name" value="Enoyl-CoA_hydra_C"/>
</dbReference>
<feature type="transmembrane region" description="Helical" evidence="3">
    <location>
        <begin position="101"/>
        <end position="125"/>
    </location>
</feature>
<dbReference type="STRING" id="47500.AF333_23475"/>
<dbReference type="PANTHER" id="PTHR43459:SF1">
    <property type="entry name" value="EG:BACN32G11.4 PROTEIN"/>
    <property type="match status" value="1"/>
</dbReference>
<dbReference type="CDD" id="cd06558">
    <property type="entry name" value="crotonase-like"/>
    <property type="match status" value="1"/>
</dbReference>
<keyword evidence="3" id="KW-0472">Membrane</keyword>
<keyword evidence="6" id="KW-1185">Reference proteome</keyword>
<organism evidence="4 6">
    <name type="scientific">Aneurinibacillus migulanus</name>
    <name type="common">Bacillus migulanus</name>
    <dbReference type="NCBI Taxonomy" id="47500"/>
    <lineage>
        <taxon>Bacteria</taxon>
        <taxon>Bacillati</taxon>
        <taxon>Bacillota</taxon>
        <taxon>Bacilli</taxon>
        <taxon>Bacillales</taxon>
        <taxon>Paenibacillaceae</taxon>
        <taxon>Aneurinibacillus group</taxon>
        <taxon>Aneurinibacillus</taxon>
    </lineage>
</organism>
<dbReference type="Gene3D" id="3.90.226.10">
    <property type="entry name" value="2-enoyl-CoA Hydratase, Chain A, domain 1"/>
    <property type="match status" value="1"/>
</dbReference>
<reference evidence="5 7" key="2">
    <citation type="submission" date="2016-10" db="EMBL/GenBank/DDBJ databases">
        <authorList>
            <person name="de Groot N.N."/>
        </authorList>
    </citation>
    <scope>NUCLEOTIDE SEQUENCE [LARGE SCALE GENOMIC DNA]</scope>
    <source>
        <strain evidence="5 7">DSM 2895</strain>
    </source>
</reference>
<evidence type="ECO:0000256" key="2">
    <source>
        <dbReference type="RuleBase" id="RU003707"/>
    </source>
</evidence>
<dbReference type="Pfam" id="PF00378">
    <property type="entry name" value="ECH_1"/>
    <property type="match status" value="1"/>
</dbReference>
<sequence length="261" mass="28164">MSVQTSVVRFEVEQGVMSVVLQRPEVLNAYSEEMLDGLIQAMEEAGRNKEVKALVISGAGRAFCAGGDVKSMSDFTPLDIHDFVGKLNYLVRSMSKLEKPIIAAVHGYAAGAGICLALACDLILASEDAKFSAGFAQIGLVADGGGMFFLPRTLGTYRAKEMLFTGKVLSATKAQEWGLVNEIYPAETVMEEAQKLAIQLAKGPSRTYAMVKKLANQALTADLEAMLDMERNTQAVMAGTADHREGVQAFKEKRKPLFSGE</sequence>
<comment type="similarity">
    <text evidence="1 2">Belongs to the enoyl-CoA hydratase/isomerase family.</text>
</comment>
<dbReference type="EMBL" id="FNED01000001">
    <property type="protein sequence ID" value="SDH99421.1"/>
    <property type="molecule type" value="Genomic_DNA"/>
</dbReference>
<dbReference type="OrthoDB" id="254175at2"/>
<dbReference type="SUPFAM" id="SSF52096">
    <property type="entry name" value="ClpP/crotonase"/>
    <property type="match status" value="1"/>
</dbReference>
<proteinExistence type="inferred from homology"/>
<keyword evidence="5" id="KW-0413">Isomerase</keyword>
<dbReference type="Gene3D" id="1.10.12.10">
    <property type="entry name" value="Lyase 2-enoyl-coa Hydratase, Chain A, domain 2"/>
    <property type="match status" value="1"/>
</dbReference>
<evidence type="ECO:0000313" key="4">
    <source>
        <dbReference type="EMBL" id="KON97948.1"/>
    </source>
</evidence>
<dbReference type="GO" id="GO:0016853">
    <property type="term" value="F:isomerase activity"/>
    <property type="evidence" value="ECO:0007669"/>
    <property type="project" value="UniProtKB-KW"/>
</dbReference>
<evidence type="ECO:0000313" key="6">
    <source>
        <dbReference type="Proteomes" id="UP000037269"/>
    </source>
</evidence>
<dbReference type="EMBL" id="LGUG01000004">
    <property type="protein sequence ID" value="KON97948.1"/>
    <property type="molecule type" value="Genomic_DNA"/>
</dbReference>
<feature type="transmembrane region" description="Helical" evidence="3">
    <location>
        <begin position="131"/>
        <end position="150"/>
    </location>
</feature>
<dbReference type="InterPro" id="IPR029045">
    <property type="entry name" value="ClpP/crotonase-like_dom_sf"/>
</dbReference>
<evidence type="ECO:0000313" key="7">
    <source>
        <dbReference type="Proteomes" id="UP000182836"/>
    </source>
</evidence>
<dbReference type="PATRIC" id="fig|47500.12.peg.4662"/>
<dbReference type="GeneID" id="42308088"/>
<dbReference type="Proteomes" id="UP000037269">
    <property type="component" value="Unassembled WGS sequence"/>
</dbReference>
<evidence type="ECO:0000256" key="1">
    <source>
        <dbReference type="ARBA" id="ARBA00005254"/>
    </source>
</evidence>
<evidence type="ECO:0000256" key="3">
    <source>
        <dbReference type="SAM" id="Phobius"/>
    </source>
</evidence>
<evidence type="ECO:0000313" key="5">
    <source>
        <dbReference type="EMBL" id="SDH99421.1"/>
    </source>
</evidence>
<protein>
    <submittedName>
        <fullName evidence="5">2-(1,2-epoxy-1,2-dihydrophenyl)acetyl-CoA isomerase</fullName>
    </submittedName>
    <submittedName>
        <fullName evidence="4">Enoyl-CoA hydratase</fullName>
    </submittedName>
</protein>
<dbReference type="InterPro" id="IPR018376">
    <property type="entry name" value="Enoyl-CoA_hyd/isom_CS"/>
</dbReference>
<dbReference type="Proteomes" id="UP000182836">
    <property type="component" value="Unassembled WGS sequence"/>
</dbReference>
<accession>A0A0D1XQL2</accession>
<reference evidence="4 6" key="1">
    <citation type="submission" date="2015-07" db="EMBL/GenBank/DDBJ databases">
        <title>Fjat-14205 dsm 2895.</title>
        <authorList>
            <person name="Liu B."/>
            <person name="Wang J."/>
            <person name="Zhu Y."/>
            <person name="Liu G."/>
            <person name="Chen Q."/>
            <person name="Chen Z."/>
            <person name="Lan J."/>
            <person name="Che J."/>
            <person name="Ge C."/>
            <person name="Shi H."/>
            <person name="Pan Z."/>
            <person name="Liu X."/>
        </authorList>
    </citation>
    <scope>NUCLEOTIDE SEQUENCE [LARGE SCALE GENOMIC DNA]</scope>
    <source>
        <strain evidence="4 6">DSM 2895</strain>
    </source>
</reference>
<dbReference type="AlphaFoldDB" id="A0A0D1XQL2"/>
<keyword evidence="3" id="KW-1133">Transmembrane helix</keyword>
<keyword evidence="3" id="KW-0812">Transmembrane</keyword>
<dbReference type="RefSeq" id="WP_043067880.1">
    <property type="nucleotide sequence ID" value="NZ_BJOA01000024.1"/>
</dbReference>
<gene>
    <name evidence="4" type="ORF">AF333_23475</name>
    <name evidence="5" type="ORF">SAMN04487909_101166</name>
</gene>
<dbReference type="PANTHER" id="PTHR43459">
    <property type="entry name" value="ENOYL-COA HYDRATASE"/>
    <property type="match status" value="1"/>
</dbReference>